<accession>A0A2S8F0R5</accession>
<evidence type="ECO:0000313" key="9">
    <source>
        <dbReference type="Proteomes" id="UP000240009"/>
    </source>
</evidence>
<gene>
    <name evidence="8" type="ORF">C5Y96_23390</name>
</gene>
<reference evidence="8 9" key="1">
    <citation type="submission" date="2018-02" db="EMBL/GenBank/DDBJ databases">
        <title>Comparative genomes isolates from brazilian mangrove.</title>
        <authorList>
            <person name="Araujo J.E."/>
            <person name="Taketani R.G."/>
            <person name="Silva M.C.P."/>
            <person name="Loureco M.V."/>
            <person name="Andreote F.D."/>
        </authorList>
    </citation>
    <scope>NUCLEOTIDE SEQUENCE [LARGE SCALE GENOMIC DNA]</scope>
    <source>
        <strain evidence="8 9">HEX-2 MGV</strain>
    </source>
</reference>
<keyword evidence="2" id="KW-0223">Dioxygenase</keyword>
<proteinExistence type="inferred from homology"/>
<dbReference type="CDD" id="cd16350">
    <property type="entry name" value="VOC_like"/>
    <property type="match status" value="1"/>
</dbReference>
<dbReference type="InterPro" id="IPR009770">
    <property type="entry name" value="HGLS"/>
</dbReference>
<keyword evidence="3" id="KW-0560">Oxidoreductase</keyword>
<dbReference type="PANTHER" id="PTHR31136:SF5">
    <property type="entry name" value="2-OXOADIPATE DIOXYGENASE_DECARBOXYLASE, CHLOROPLASTIC"/>
    <property type="match status" value="1"/>
</dbReference>
<organism evidence="8 9">
    <name type="scientific">Blastopirellula marina</name>
    <dbReference type="NCBI Taxonomy" id="124"/>
    <lineage>
        <taxon>Bacteria</taxon>
        <taxon>Pseudomonadati</taxon>
        <taxon>Planctomycetota</taxon>
        <taxon>Planctomycetia</taxon>
        <taxon>Pirellulales</taxon>
        <taxon>Pirellulaceae</taxon>
        <taxon>Blastopirellula</taxon>
    </lineage>
</organism>
<dbReference type="Pfam" id="PF07063">
    <property type="entry name" value="HGLS"/>
    <property type="match status" value="1"/>
</dbReference>
<comment type="cofactor">
    <cofactor evidence="1">
        <name>Fe(2+)</name>
        <dbReference type="ChEBI" id="CHEBI:29033"/>
    </cofactor>
</comment>
<evidence type="ECO:0000256" key="2">
    <source>
        <dbReference type="ARBA" id="ARBA00022964"/>
    </source>
</evidence>
<comment type="similarity">
    <text evidence="5">Belongs to the 2-oxoadipate dioxygenase/decarboxylase family.</text>
</comment>
<dbReference type="OrthoDB" id="506370at2"/>
<evidence type="ECO:0000256" key="1">
    <source>
        <dbReference type="ARBA" id="ARBA00001954"/>
    </source>
</evidence>
<dbReference type="EMBL" id="PUIA01000074">
    <property type="protein sequence ID" value="PQO25756.1"/>
    <property type="molecule type" value="Genomic_DNA"/>
</dbReference>
<comment type="caution">
    <text evidence="8">The sequence shown here is derived from an EMBL/GenBank/DDBJ whole genome shotgun (WGS) entry which is preliminary data.</text>
</comment>
<dbReference type="GO" id="GO:0051213">
    <property type="term" value="F:dioxygenase activity"/>
    <property type="evidence" value="ECO:0007669"/>
    <property type="project" value="UniProtKB-KW"/>
</dbReference>
<evidence type="ECO:0000313" key="8">
    <source>
        <dbReference type="EMBL" id="PQO25756.1"/>
    </source>
</evidence>
<keyword evidence="4" id="KW-0408">Iron</keyword>
<dbReference type="AlphaFoldDB" id="A0A2S8F0R5"/>
<dbReference type="EC" id="1.13.11.93" evidence="6"/>
<dbReference type="PANTHER" id="PTHR31136">
    <property type="entry name" value="DUF1338 DOMAIN-CONTAINING PROTEIN"/>
    <property type="match status" value="1"/>
</dbReference>
<evidence type="ECO:0000256" key="7">
    <source>
        <dbReference type="ARBA" id="ARBA00035045"/>
    </source>
</evidence>
<dbReference type="Gene3D" id="3.10.180.50">
    <property type="match status" value="1"/>
</dbReference>
<evidence type="ECO:0000256" key="5">
    <source>
        <dbReference type="ARBA" id="ARBA00035013"/>
    </source>
</evidence>
<name>A0A2S8F0R5_9BACT</name>
<evidence type="ECO:0000256" key="6">
    <source>
        <dbReference type="ARBA" id="ARBA00035023"/>
    </source>
</evidence>
<protein>
    <recommendedName>
        <fullName evidence="6">2-oxoadipate dioxygenase/decarboxylase</fullName>
        <ecNumber evidence="6">1.13.11.93</ecNumber>
    </recommendedName>
    <alternativeName>
        <fullName evidence="7">2-hydroxyglutarate synthase</fullName>
    </alternativeName>
</protein>
<dbReference type="SMART" id="SM01150">
    <property type="entry name" value="DUF1338"/>
    <property type="match status" value="1"/>
</dbReference>
<sequence>MDRSIEKLIEQLWDSYRKINPQADQIHQLLSDRGETIVNDHIAFRTFQDPRIGIDRLAIPFLEAGYQAAGEYHFEAKKLYARHFQHIDPVLPKVFISELLLDEFSGEFRDTIQRMLDQLPDMTSLTQPLCTAGRLWEVPYADYEALSEQSEYAAWMAAHGYCANHFTVFVNALTTIDSLQALNTLLVNEGFALNQEGGAIKGSPEVYLEQSSTIASVVDVPFNDGVHAVPGCYYEFARRYCQPDGTLFEGFVAKSADKIFESTDKKLQN</sequence>
<evidence type="ECO:0000256" key="4">
    <source>
        <dbReference type="ARBA" id="ARBA00023004"/>
    </source>
</evidence>
<dbReference type="Proteomes" id="UP000240009">
    <property type="component" value="Unassembled WGS sequence"/>
</dbReference>
<evidence type="ECO:0000256" key="3">
    <source>
        <dbReference type="ARBA" id="ARBA00023002"/>
    </source>
</evidence>